<name>A0AAE0SS75_9BIVA</name>
<dbReference type="InterPro" id="IPR023346">
    <property type="entry name" value="Lysozyme-like_dom_sf"/>
</dbReference>
<dbReference type="Proteomes" id="UP001195483">
    <property type="component" value="Unassembled WGS sequence"/>
</dbReference>
<dbReference type="InterPro" id="IPR002196">
    <property type="entry name" value="Glyco_hydro_24"/>
</dbReference>
<dbReference type="EMBL" id="JAEAOA010000290">
    <property type="protein sequence ID" value="KAK3597186.1"/>
    <property type="molecule type" value="Genomic_DNA"/>
</dbReference>
<dbReference type="Gene3D" id="1.10.530.40">
    <property type="match status" value="1"/>
</dbReference>
<dbReference type="InterPro" id="IPR052619">
    <property type="entry name" value="Phage_lysozyme-like"/>
</dbReference>
<keyword evidence="1" id="KW-0929">Antimicrobial</keyword>
<dbReference type="AlphaFoldDB" id="A0AAE0SS75"/>
<comment type="caution">
    <text evidence="4">The sequence shown here is derived from an EMBL/GenBank/DDBJ whole genome shotgun (WGS) entry which is preliminary data.</text>
</comment>
<evidence type="ECO:0008006" key="6">
    <source>
        <dbReference type="Google" id="ProtNLM"/>
    </source>
</evidence>
<reference evidence="4" key="1">
    <citation type="journal article" date="2021" name="Genome Biol. Evol.">
        <title>A High-Quality Reference Genome for a Parasitic Bivalve with Doubly Uniparental Inheritance (Bivalvia: Unionida).</title>
        <authorList>
            <person name="Smith C.H."/>
        </authorList>
    </citation>
    <scope>NUCLEOTIDE SEQUENCE</scope>
    <source>
        <strain evidence="4">CHS0354</strain>
    </source>
</reference>
<evidence type="ECO:0000256" key="1">
    <source>
        <dbReference type="ARBA" id="ARBA00022529"/>
    </source>
</evidence>
<reference evidence="4" key="3">
    <citation type="submission" date="2023-05" db="EMBL/GenBank/DDBJ databases">
        <authorList>
            <person name="Smith C.H."/>
        </authorList>
    </citation>
    <scope>NUCLEOTIDE SEQUENCE</scope>
    <source>
        <strain evidence="4">CHS0354</strain>
        <tissue evidence="4">Mantle</tissue>
    </source>
</reference>
<keyword evidence="2" id="KW-0081">Bacteriolytic enzyme</keyword>
<gene>
    <name evidence="4" type="ORF">CHS0354_003684</name>
</gene>
<dbReference type="GO" id="GO:0003796">
    <property type="term" value="F:lysozyme activity"/>
    <property type="evidence" value="ECO:0007669"/>
    <property type="project" value="InterPro"/>
</dbReference>
<accession>A0AAE0SS75</accession>
<evidence type="ECO:0000313" key="4">
    <source>
        <dbReference type="EMBL" id="KAK3597186.1"/>
    </source>
</evidence>
<proteinExistence type="predicted"/>
<dbReference type="InterPro" id="IPR023347">
    <property type="entry name" value="Lysozyme_dom_sf"/>
</dbReference>
<evidence type="ECO:0000256" key="2">
    <source>
        <dbReference type="ARBA" id="ARBA00022638"/>
    </source>
</evidence>
<dbReference type="PANTHER" id="PTHR37406:SF1">
    <property type="entry name" value="T4-TYPE LYSOZYME 1-RELATED"/>
    <property type="match status" value="1"/>
</dbReference>
<feature type="region of interest" description="Disordered" evidence="3">
    <location>
        <begin position="118"/>
        <end position="167"/>
    </location>
</feature>
<dbReference type="GO" id="GO:0031640">
    <property type="term" value="P:killing of cells of another organism"/>
    <property type="evidence" value="ECO:0007669"/>
    <property type="project" value="UniProtKB-KW"/>
</dbReference>
<dbReference type="GO" id="GO:0009253">
    <property type="term" value="P:peptidoglycan catabolic process"/>
    <property type="evidence" value="ECO:0007669"/>
    <property type="project" value="InterPro"/>
</dbReference>
<dbReference type="PANTHER" id="PTHR37406">
    <property type="entry name" value="T4-TYPE LYSOZYME 1-RELATED"/>
    <property type="match status" value="1"/>
</dbReference>
<dbReference type="Pfam" id="PF00959">
    <property type="entry name" value="Phage_lysozyme"/>
    <property type="match status" value="1"/>
</dbReference>
<evidence type="ECO:0000313" key="5">
    <source>
        <dbReference type="Proteomes" id="UP001195483"/>
    </source>
</evidence>
<evidence type="ECO:0000256" key="3">
    <source>
        <dbReference type="SAM" id="MobiDB-lite"/>
    </source>
</evidence>
<keyword evidence="5" id="KW-1185">Reference proteome</keyword>
<dbReference type="SUPFAM" id="SSF53955">
    <property type="entry name" value="Lysozyme-like"/>
    <property type="match status" value="1"/>
</dbReference>
<sequence>MQILSASSVTASITAPTTVMGTETVYPFLTRTSSSAEDTYVSTTSASTTASEFVGAYTTVDPRSTTTQLIYAEYNISTAHVMTTNIYAQMTSSVGESPASTSTSTDQFISDTTTTLKASTTTKTTSTRETASTTGTTSTKETTSATGTTSTTKTTSTTHCTTSTPKNPKKDCVIDDPDFLDQLRLELTNDEGYKVKIYVNKKGNLTFGIGHKITRKDPEFGKPLGTKVSKKRIEEAFKADVKAAIESCCKLFKNIPNLPKEVQLILFNMRFNLGHSGLEGFKNFRKAVNGRNWVEAANKMVKSKWYKQVPNRAKRLEERMRIVRKGC</sequence>
<dbReference type="GO" id="GO:0016998">
    <property type="term" value="P:cell wall macromolecule catabolic process"/>
    <property type="evidence" value="ECO:0007669"/>
    <property type="project" value="InterPro"/>
</dbReference>
<protein>
    <recommendedName>
        <fullName evidence="6">Lysozyme</fullName>
    </recommendedName>
</protein>
<reference evidence="4" key="2">
    <citation type="journal article" date="2021" name="Genome Biol. Evol.">
        <title>Developing a high-quality reference genome for a parasitic bivalve with doubly uniparental inheritance (Bivalvia: Unionida).</title>
        <authorList>
            <person name="Smith C.H."/>
        </authorList>
    </citation>
    <scope>NUCLEOTIDE SEQUENCE</scope>
    <source>
        <strain evidence="4">CHS0354</strain>
        <tissue evidence="4">Mantle</tissue>
    </source>
</reference>
<organism evidence="4 5">
    <name type="scientific">Potamilus streckersoni</name>
    <dbReference type="NCBI Taxonomy" id="2493646"/>
    <lineage>
        <taxon>Eukaryota</taxon>
        <taxon>Metazoa</taxon>
        <taxon>Spiralia</taxon>
        <taxon>Lophotrochozoa</taxon>
        <taxon>Mollusca</taxon>
        <taxon>Bivalvia</taxon>
        <taxon>Autobranchia</taxon>
        <taxon>Heteroconchia</taxon>
        <taxon>Palaeoheterodonta</taxon>
        <taxon>Unionida</taxon>
        <taxon>Unionoidea</taxon>
        <taxon>Unionidae</taxon>
        <taxon>Ambleminae</taxon>
        <taxon>Lampsilini</taxon>
        <taxon>Potamilus</taxon>
    </lineage>
</organism>
<feature type="compositionally biased region" description="Low complexity" evidence="3">
    <location>
        <begin position="118"/>
        <end position="164"/>
    </location>
</feature>
<dbReference type="GO" id="GO:0042742">
    <property type="term" value="P:defense response to bacterium"/>
    <property type="evidence" value="ECO:0007669"/>
    <property type="project" value="UniProtKB-KW"/>
</dbReference>